<comment type="subcellular location">
    <subcellularLocation>
        <location evidence="2">Cytoplasm</location>
    </subcellularLocation>
    <subcellularLocation>
        <location evidence="1">Nucleus</location>
    </subcellularLocation>
</comment>
<accession>A0A0T6AZK6</accession>
<dbReference type="InterPro" id="IPR012270">
    <property type="entry name" value="CCR4-NOT_su3/5"/>
</dbReference>
<comment type="similarity">
    <text evidence="3">Belongs to the CNOT2/3/5 family.</text>
</comment>
<dbReference type="PIRSF" id="PIRSF005290">
    <property type="entry name" value="NOT_su_3_5"/>
    <property type="match status" value="1"/>
</dbReference>
<gene>
    <name evidence="12" type="ORF">AMK59_6613</name>
</gene>
<dbReference type="Pfam" id="PF04065">
    <property type="entry name" value="Not3"/>
    <property type="match status" value="1"/>
</dbReference>
<evidence type="ECO:0000313" key="13">
    <source>
        <dbReference type="Proteomes" id="UP000051574"/>
    </source>
</evidence>
<feature type="non-terminal residue" evidence="12">
    <location>
        <position position="374"/>
    </location>
</feature>
<protein>
    <recommendedName>
        <fullName evidence="11">CCR4-Not complex component Not N-terminal domain-containing protein</fullName>
    </recommendedName>
</protein>
<keyword evidence="5" id="KW-0678">Repressor</keyword>
<feature type="domain" description="CCR4-Not complex component Not N-terminal" evidence="11">
    <location>
        <begin position="4"/>
        <end position="228"/>
    </location>
</feature>
<keyword evidence="6" id="KW-0805">Transcription regulation</keyword>
<feature type="compositionally biased region" description="Polar residues" evidence="10">
    <location>
        <begin position="365"/>
        <end position="374"/>
    </location>
</feature>
<dbReference type="GO" id="GO:0030015">
    <property type="term" value="C:CCR4-NOT core complex"/>
    <property type="evidence" value="ECO:0007669"/>
    <property type="project" value="InterPro"/>
</dbReference>
<keyword evidence="8" id="KW-0539">Nucleus</keyword>
<evidence type="ECO:0000256" key="1">
    <source>
        <dbReference type="ARBA" id="ARBA00004123"/>
    </source>
</evidence>
<comment type="caution">
    <text evidence="12">The sequence shown here is derived from an EMBL/GenBank/DDBJ whole genome shotgun (WGS) entry which is preliminary data.</text>
</comment>
<keyword evidence="7" id="KW-0804">Transcription</keyword>
<dbReference type="EMBL" id="LJIG01022490">
    <property type="protein sequence ID" value="KRT80301.1"/>
    <property type="molecule type" value="Genomic_DNA"/>
</dbReference>
<evidence type="ECO:0000313" key="12">
    <source>
        <dbReference type="EMBL" id="KRT80301.1"/>
    </source>
</evidence>
<dbReference type="GO" id="GO:0005737">
    <property type="term" value="C:cytoplasm"/>
    <property type="evidence" value="ECO:0007669"/>
    <property type="project" value="UniProtKB-SubCell"/>
</dbReference>
<evidence type="ECO:0000256" key="4">
    <source>
        <dbReference type="ARBA" id="ARBA00022490"/>
    </source>
</evidence>
<dbReference type="AlphaFoldDB" id="A0A0T6AZK6"/>
<dbReference type="GO" id="GO:0005634">
    <property type="term" value="C:nucleus"/>
    <property type="evidence" value="ECO:0007669"/>
    <property type="project" value="UniProtKB-SubCell"/>
</dbReference>
<dbReference type="InterPro" id="IPR007207">
    <property type="entry name" value="Not_N"/>
</dbReference>
<evidence type="ECO:0000256" key="5">
    <source>
        <dbReference type="ARBA" id="ARBA00022491"/>
    </source>
</evidence>
<keyword evidence="4" id="KW-0963">Cytoplasm</keyword>
<evidence type="ECO:0000256" key="7">
    <source>
        <dbReference type="ARBA" id="ARBA00023163"/>
    </source>
</evidence>
<dbReference type="InterPro" id="IPR040168">
    <property type="entry name" value="Not2/3/5"/>
</dbReference>
<evidence type="ECO:0000259" key="11">
    <source>
        <dbReference type="Pfam" id="PF04065"/>
    </source>
</evidence>
<keyword evidence="13" id="KW-1185">Reference proteome</keyword>
<evidence type="ECO:0000256" key="10">
    <source>
        <dbReference type="SAM" id="MobiDB-lite"/>
    </source>
</evidence>
<sequence length="374" mass="41807">MAASRKLQGEIDRCLKKVTEGVETFHDIFQKFQNATNANQKEKYEADLKKEIKKLQRLRDQIKSWIASGEIKDKSVLMENRKLIEQQMEKFKVVERETKTKAYSKEGLGAAQKLDPVQKEREEIQSWLNESIKEINRQCDTLESKIESLQANKKKKLDKDKQEMVDTHKNRLERHRFHVKKLETLLRMLDNMSVEVSQIKAIKEDIEFYIESSQDPDFEENEYLYDDIVGLEDVELSGVCLPSSATTDSNETGGTPTSIISGSSPMASPSLSIPPHNHSSDSLNEDKKNVYNKPIKPTAVRASSTTMNSSSNSILNSSGNSTISTPNNKPNLASSTPNSKPLSRDNPSPVCSIPTTGNFAAVAANNPSSKPATS</sequence>
<evidence type="ECO:0000256" key="2">
    <source>
        <dbReference type="ARBA" id="ARBA00004496"/>
    </source>
</evidence>
<organism evidence="12 13">
    <name type="scientific">Oryctes borbonicus</name>
    <dbReference type="NCBI Taxonomy" id="1629725"/>
    <lineage>
        <taxon>Eukaryota</taxon>
        <taxon>Metazoa</taxon>
        <taxon>Ecdysozoa</taxon>
        <taxon>Arthropoda</taxon>
        <taxon>Hexapoda</taxon>
        <taxon>Insecta</taxon>
        <taxon>Pterygota</taxon>
        <taxon>Neoptera</taxon>
        <taxon>Endopterygota</taxon>
        <taxon>Coleoptera</taxon>
        <taxon>Polyphaga</taxon>
        <taxon>Scarabaeiformia</taxon>
        <taxon>Scarabaeidae</taxon>
        <taxon>Dynastinae</taxon>
        <taxon>Oryctes</taxon>
    </lineage>
</organism>
<feature type="compositionally biased region" description="Low complexity" evidence="10">
    <location>
        <begin position="303"/>
        <end position="325"/>
    </location>
</feature>
<feature type="coiled-coil region" evidence="9">
    <location>
        <begin position="38"/>
        <end position="68"/>
    </location>
</feature>
<feature type="coiled-coil region" evidence="9">
    <location>
        <begin position="132"/>
        <end position="159"/>
    </location>
</feature>
<feature type="region of interest" description="Disordered" evidence="10">
    <location>
        <begin position="242"/>
        <end position="374"/>
    </location>
</feature>
<reference evidence="12 13" key="1">
    <citation type="submission" date="2015-09" db="EMBL/GenBank/DDBJ databases">
        <title>Draft genome of the scarab beetle Oryctes borbonicus.</title>
        <authorList>
            <person name="Meyer J.M."/>
            <person name="Markov G.V."/>
            <person name="Baskaran P."/>
            <person name="Herrmann M."/>
            <person name="Sommer R.J."/>
            <person name="Roedelsperger C."/>
        </authorList>
    </citation>
    <scope>NUCLEOTIDE SEQUENCE [LARGE SCALE GENOMIC DNA]</scope>
    <source>
        <strain evidence="12">OB123</strain>
        <tissue evidence="12">Whole animal</tissue>
    </source>
</reference>
<evidence type="ECO:0000256" key="8">
    <source>
        <dbReference type="ARBA" id="ARBA00023242"/>
    </source>
</evidence>
<proteinExistence type="inferred from homology"/>
<dbReference type="OrthoDB" id="293823at2759"/>
<keyword evidence="9" id="KW-0175">Coiled coil</keyword>
<dbReference type="Proteomes" id="UP000051574">
    <property type="component" value="Unassembled WGS sequence"/>
</dbReference>
<dbReference type="GO" id="GO:0006355">
    <property type="term" value="P:regulation of DNA-templated transcription"/>
    <property type="evidence" value="ECO:0007669"/>
    <property type="project" value="InterPro"/>
</dbReference>
<evidence type="ECO:0000256" key="6">
    <source>
        <dbReference type="ARBA" id="ARBA00023015"/>
    </source>
</evidence>
<evidence type="ECO:0000256" key="3">
    <source>
        <dbReference type="ARBA" id="ARBA00007682"/>
    </source>
</evidence>
<name>A0A0T6AZK6_9SCAR</name>
<evidence type="ECO:0000256" key="9">
    <source>
        <dbReference type="SAM" id="Coils"/>
    </source>
</evidence>
<feature type="compositionally biased region" description="Low complexity" evidence="10">
    <location>
        <begin position="252"/>
        <end position="275"/>
    </location>
</feature>
<feature type="compositionally biased region" description="Polar residues" evidence="10">
    <location>
        <begin position="326"/>
        <end position="341"/>
    </location>
</feature>
<dbReference type="PANTHER" id="PTHR23326">
    <property type="entry name" value="CCR4 NOT-RELATED"/>
    <property type="match status" value="1"/>
</dbReference>